<dbReference type="AlphaFoldDB" id="A0A1W2FKU8"/>
<reference evidence="2" key="1">
    <citation type="submission" date="2017-04" db="EMBL/GenBank/DDBJ databases">
        <authorList>
            <person name="Varghese N."/>
            <person name="Submissions S."/>
        </authorList>
    </citation>
    <scope>NUCLEOTIDE SEQUENCE [LARGE SCALE GENOMIC DNA]</scope>
    <source>
        <strain evidence="2">DSM 44073</strain>
    </source>
</reference>
<proteinExistence type="predicted"/>
<dbReference type="RefSeq" id="WP_144065645.1">
    <property type="nucleotide sequence ID" value="NZ_FWYC01000016.1"/>
</dbReference>
<accession>A0A1W2FKU8</accession>
<dbReference type="Proteomes" id="UP000192840">
    <property type="component" value="Unassembled WGS sequence"/>
</dbReference>
<sequence length="245" mass="25859">MSEMERRRGPAFDRVVGAASGAGLGILVALALGPEVAGVIGNASGPLIEELSYATRQILSRQAKRVESAVGEAVTEGGCPLEELIRRSLADDRRAALLTTALQAAAVAQDEATVRALGRAYARGVLSTDDAKVDEQSRVASTLGSLDPMDVRVLHLLRGGEYWIKRSKEDADSLVIVDADPGVDDVVDTVVARLATLGLITDEATSWGALGKWQITTFGIRCLTALLEVGYTSAEDDAEHVEDSS</sequence>
<protein>
    <submittedName>
        <fullName evidence="1">Uncharacterized protein</fullName>
    </submittedName>
</protein>
<keyword evidence="2" id="KW-1185">Reference proteome</keyword>
<dbReference type="EMBL" id="FWYC01000016">
    <property type="protein sequence ID" value="SMD22326.1"/>
    <property type="molecule type" value="Genomic_DNA"/>
</dbReference>
<evidence type="ECO:0000313" key="2">
    <source>
        <dbReference type="Proteomes" id="UP000192840"/>
    </source>
</evidence>
<gene>
    <name evidence="1" type="ORF">SAMN05660733_06756</name>
</gene>
<organism evidence="1 2">
    <name type="scientific">Lentzea albidocapillata</name>
    <dbReference type="NCBI Taxonomy" id="40571"/>
    <lineage>
        <taxon>Bacteria</taxon>
        <taxon>Bacillati</taxon>
        <taxon>Actinomycetota</taxon>
        <taxon>Actinomycetes</taxon>
        <taxon>Pseudonocardiales</taxon>
        <taxon>Pseudonocardiaceae</taxon>
        <taxon>Lentzea</taxon>
    </lineage>
</organism>
<evidence type="ECO:0000313" key="1">
    <source>
        <dbReference type="EMBL" id="SMD22326.1"/>
    </source>
</evidence>
<dbReference type="OrthoDB" id="4136787at2"/>
<name>A0A1W2FKU8_9PSEU</name>